<sequence length="308" mass="34252">MRRDARERLAEQFADYRIVRKLHGVPPHEVYEIAVDGRRAVYKGNTGPTGNAAVEGRVTAFFGGETTVPVPETLRVGDGYYVAAWHPDAPVPDASTEAEAAWARAAGRGMATLHAETEPLVDGYGPFRAADGGVRVDTVDDWRAAAVDDIRHRRSVLAEYGHADIADAVVEFLRDRPDAFDGMGDPVCCHGWWTPEHVTVEDGRVACVVDLEHARAAPDEWDYWRTVTPTFAARNGDTEAARRAFRRGYESVRSLPSGFERRKPLYGLLNSVYYLQSLYVQDQHGQAATAERAERFRARTFETMSELG</sequence>
<dbReference type="EMBL" id="JAMQOQ010000001">
    <property type="protein sequence ID" value="MDS0292872.1"/>
    <property type="molecule type" value="Genomic_DNA"/>
</dbReference>
<keyword evidence="2" id="KW-1185">Reference proteome</keyword>
<dbReference type="SUPFAM" id="SSF56112">
    <property type="entry name" value="Protein kinase-like (PK-like)"/>
    <property type="match status" value="1"/>
</dbReference>
<organism evidence="1 2">
    <name type="scientific">Halogeometricum luteum</name>
    <dbReference type="NCBI Taxonomy" id="2950537"/>
    <lineage>
        <taxon>Archaea</taxon>
        <taxon>Methanobacteriati</taxon>
        <taxon>Methanobacteriota</taxon>
        <taxon>Stenosarchaea group</taxon>
        <taxon>Halobacteria</taxon>
        <taxon>Halobacteriales</taxon>
        <taxon>Haloferacaceae</taxon>
        <taxon>Halogeometricum</taxon>
    </lineage>
</organism>
<comment type="caution">
    <text evidence="1">The sequence shown here is derived from an EMBL/GenBank/DDBJ whole genome shotgun (WGS) entry which is preliminary data.</text>
</comment>
<evidence type="ECO:0000313" key="1">
    <source>
        <dbReference type="EMBL" id="MDS0292872.1"/>
    </source>
</evidence>
<dbReference type="InterPro" id="IPR011009">
    <property type="entry name" value="Kinase-like_dom_sf"/>
</dbReference>
<dbReference type="Proteomes" id="UP001254813">
    <property type="component" value="Unassembled WGS sequence"/>
</dbReference>
<name>A0ABU2FWE8_9EURY</name>
<proteinExistence type="predicted"/>
<protein>
    <submittedName>
        <fullName evidence="1">Phosphotransferase</fullName>
    </submittedName>
</protein>
<accession>A0ABU2FWE8</accession>
<dbReference type="RefSeq" id="WP_310926711.1">
    <property type="nucleotide sequence ID" value="NZ_JAMQOQ010000001.1"/>
</dbReference>
<dbReference type="Gene3D" id="3.90.1200.10">
    <property type="match status" value="1"/>
</dbReference>
<reference evidence="1 2" key="1">
    <citation type="submission" date="2022-06" db="EMBL/GenBank/DDBJ databases">
        <title>Halogeometricum sp. a new haloarchaeum isolate from saline soil.</title>
        <authorList>
            <person name="Strakova D."/>
            <person name="Galisteo C."/>
            <person name="Sanchez-Porro C."/>
            <person name="Ventosa A."/>
        </authorList>
    </citation>
    <scope>NUCLEOTIDE SEQUENCE [LARGE SCALE GENOMIC DNA]</scope>
    <source>
        <strain evidence="2">S3BR25-2</strain>
    </source>
</reference>
<evidence type="ECO:0000313" key="2">
    <source>
        <dbReference type="Proteomes" id="UP001254813"/>
    </source>
</evidence>
<gene>
    <name evidence="1" type="ORF">NDI79_01660</name>
</gene>